<name>A0ABS1UCR8_9PROT</name>
<proteinExistence type="predicted"/>
<dbReference type="Proteomes" id="UP000660885">
    <property type="component" value="Unassembled WGS sequence"/>
</dbReference>
<dbReference type="RefSeq" id="WP_202835809.1">
    <property type="nucleotide sequence ID" value="NZ_JAETWB010000073.1"/>
</dbReference>
<reference evidence="1 2" key="1">
    <citation type="submission" date="2021-01" db="EMBL/GenBank/DDBJ databases">
        <title>Belnapia mucosa sp. nov. and Belnapia arida sp. nov., isolated from the Tabernas Desert (Almeria, Spain).</title>
        <authorList>
            <person name="Molina-Menor E."/>
            <person name="Vidal-Verdu A."/>
            <person name="Calonge A."/>
            <person name="Satari L."/>
            <person name="Pereto J."/>
            <person name="Porcar M."/>
        </authorList>
    </citation>
    <scope>NUCLEOTIDE SEQUENCE [LARGE SCALE GENOMIC DNA]</scope>
    <source>
        <strain evidence="1 2">T18</strain>
    </source>
</reference>
<sequence length="75" mass="8062">MAQVSGGKGYPDKATFEAELDRLTGVYLKLKVAAQKQGIEIETAARQAAEAGTLTPEDYEMIRLMLSGDLGQTSK</sequence>
<dbReference type="EMBL" id="JAETWB010000073">
    <property type="protein sequence ID" value="MBL6082489.1"/>
    <property type="molecule type" value="Genomic_DNA"/>
</dbReference>
<keyword evidence="2" id="KW-1185">Reference proteome</keyword>
<comment type="caution">
    <text evidence="1">The sequence shown here is derived from an EMBL/GenBank/DDBJ whole genome shotgun (WGS) entry which is preliminary data.</text>
</comment>
<evidence type="ECO:0000313" key="1">
    <source>
        <dbReference type="EMBL" id="MBL6082489.1"/>
    </source>
</evidence>
<gene>
    <name evidence="1" type="ORF">JMJ56_31475</name>
</gene>
<protein>
    <submittedName>
        <fullName evidence="1">Uncharacterized protein</fullName>
    </submittedName>
</protein>
<evidence type="ECO:0000313" key="2">
    <source>
        <dbReference type="Proteomes" id="UP000660885"/>
    </source>
</evidence>
<organism evidence="1 2">
    <name type="scientific">Belnapia arida</name>
    <dbReference type="NCBI Taxonomy" id="2804533"/>
    <lineage>
        <taxon>Bacteria</taxon>
        <taxon>Pseudomonadati</taxon>
        <taxon>Pseudomonadota</taxon>
        <taxon>Alphaproteobacteria</taxon>
        <taxon>Acetobacterales</taxon>
        <taxon>Roseomonadaceae</taxon>
        <taxon>Belnapia</taxon>
    </lineage>
</organism>
<accession>A0ABS1UCR8</accession>